<proteinExistence type="predicted"/>
<keyword evidence="2" id="KW-0732">Signal</keyword>
<organism evidence="4 5">
    <name type="scientific">Adhaeribacter swui</name>
    <dbReference type="NCBI Taxonomy" id="2086471"/>
    <lineage>
        <taxon>Bacteria</taxon>
        <taxon>Pseudomonadati</taxon>
        <taxon>Bacteroidota</taxon>
        <taxon>Cytophagia</taxon>
        <taxon>Cytophagales</taxon>
        <taxon>Hymenobacteraceae</taxon>
        <taxon>Adhaeribacter</taxon>
    </lineage>
</organism>
<accession>A0A7G7G4G4</accession>
<dbReference type="Proteomes" id="UP000515237">
    <property type="component" value="Chromosome"/>
</dbReference>
<evidence type="ECO:0000313" key="5">
    <source>
        <dbReference type="Proteomes" id="UP000515237"/>
    </source>
</evidence>
<dbReference type="PROSITE" id="PS51819">
    <property type="entry name" value="VOC"/>
    <property type="match status" value="1"/>
</dbReference>
<dbReference type="InterPro" id="IPR037523">
    <property type="entry name" value="VOC_core"/>
</dbReference>
<dbReference type="EMBL" id="CP055156">
    <property type="protein sequence ID" value="QNF32048.1"/>
    <property type="molecule type" value="Genomic_DNA"/>
</dbReference>
<feature type="chain" id="PRO_5028922889" evidence="2">
    <location>
        <begin position="23"/>
        <end position="159"/>
    </location>
</feature>
<dbReference type="RefSeq" id="WP_185272831.1">
    <property type="nucleotide sequence ID" value="NZ_CP055156.1"/>
</dbReference>
<dbReference type="AlphaFoldDB" id="A0A7G7G4G4"/>
<dbReference type="GO" id="GO:0046872">
    <property type="term" value="F:metal ion binding"/>
    <property type="evidence" value="ECO:0007669"/>
    <property type="project" value="UniProtKB-KW"/>
</dbReference>
<feature type="signal peptide" evidence="2">
    <location>
        <begin position="1"/>
        <end position="22"/>
    </location>
</feature>
<evidence type="ECO:0000313" key="4">
    <source>
        <dbReference type="EMBL" id="QNF32048.1"/>
    </source>
</evidence>
<protein>
    <submittedName>
        <fullName evidence="4">VOC family protein</fullName>
    </submittedName>
</protein>
<feature type="domain" description="VOC" evidence="3">
    <location>
        <begin position="36"/>
        <end position="157"/>
    </location>
</feature>
<keyword evidence="1" id="KW-0479">Metal-binding</keyword>
<dbReference type="KEGG" id="aswu:HUW51_04635"/>
<dbReference type="PANTHER" id="PTHR36113:SF6">
    <property type="entry name" value="FOSFOMYCIN RESISTANCE PROTEIN FOSX"/>
    <property type="match status" value="1"/>
</dbReference>
<reference evidence="4 5" key="1">
    <citation type="journal article" date="2018" name="Int. J. Syst. Evol. Microbiol.">
        <title>Adhaeribacter swui sp. nov., isolated from wet mud.</title>
        <authorList>
            <person name="Kim D.U."/>
            <person name="Kim K.W."/>
            <person name="Kang M.S."/>
            <person name="Kim J.Y."/>
            <person name="Jang J.H."/>
            <person name="Kim M.K."/>
        </authorList>
    </citation>
    <scope>NUCLEOTIDE SEQUENCE [LARGE SCALE GENOMIC DNA]</scope>
    <source>
        <strain evidence="4 5">KCTC 52873</strain>
    </source>
</reference>
<keyword evidence="5" id="KW-1185">Reference proteome</keyword>
<name>A0A7G7G4G4_9BACT</name>
<dbReference type="InterPro" id="IPR004360">
    <property type="entry name" value="Glyas_Fos-R_dOase_dom"/>
</dbReference>
<evidence type="ECO:0000256" key="2">
    <source>
        <dbReference type="SAM" id="SignalP"/>
    </source>
</evidence>
<evidence type="ECO:0000256" key="1">
    <source>
        <dbReference type="ARBA" id="ARBA00022723"/>
    </source>
</evidence>
<dbReference type="SUPFAM" id="SSF54593">
    <property type="entry name" value="Glyoxalase/Bleomycin resistance protein/Dihydroxybiphenyl dioxygenase"/>
    <property type="match status" value="1"/>
</dbReference>
<dbReference type="Pfam" id="PF00903">
    <property type="entry name" value="Glyoxalase"/>
    <property type="match status" value="1"/>
</dbReference>
<dbReference type="InterPro" id="IPR029068">
    <property type="entry name" value="Glyas_Bleomycin-R_OHBP_Dase"/>
</dbReference>
<evidence type="ECO:0000259" key="3">
    <source>
        <dbReference type="PROSITE" id="PS51819"/>
    </source>
</evidence>
<dbReference type="Gene3D" id="3.10.180.10">
    <property type="entry name" value="2,3-Dihydroxybiphenyl 1,2-Dioxygenase, domain 1"/>
    <property type="match status" value="1"/>
</dbReference>
<gene>
    <name evidence="4" type="ORF">HUW51_04635</name>
</gene>
<sequence>MKSLFCFCLAGLLFLNFTAAQAQTNSTSVASNAPTRLNHIALHVNDLKKSTSFYENFLQLQQIPEPFHDGLHTWFTVGEKSHLHLIQGKARKTVYDKGEHLCFSVASVEDFIGRLNKANVKFENWVGKPQEYTLRTDGVKQVYFQDPDGHWIEVNDAKE</sequence>
<dbReference type="PANTHER" id="PTHR36113">
    <property type="entry name" value="LYASE, PUTATIVE-RELATED-RELATED"/>
    <property type="match status" value="1"/>
</dbReference>
<dbReference type="InterPro" id="IPR051332">
    <property type="entry name" value="Fosfomycin_Res_Enzymes"/>
</dbReference>